<feature type="region of interest" description="Disordered" evidence="7">
    <location>
        <begin position="109"/>
        <end position="131"/>
    </location>
</feature>
<feature type="domain" description="THAP-type" evidence="8">
    <location>
        <begin position="1"/>
        <end position="50"/>
    </location>
</feature>
<dbReference type="Pfam" id="PF21789">
    <property type="entry name" value="TNP-like_RNaseH_C"/>
    <property type="match status" value="1"/>
</dbReference>
<evidence type="ECO:0000259" key="8">
    <source>
        <dbReference type="PROSITE" id="PS50950"/>
    </source>
</evidence>
<dbReference type="OrthoDB" id="10070386at2759"/>
<gene>
    <name evidence="9" type="ORF">CALMAC_LOCUS15370</name>
</gene>
<keyword evidence="3" id="KW-0862">Zinc</keyword>
<feature type="coiled-coil region" evidence="6">
    <location>
        <begin position="249"/>
        <end position="283"/>
    </location>
</feature>
<dbReference type="PROSITE" id="PS50950">
    <property type="entry name" value="ZF_THAP"/>
    <property type="match status" value="1"/>
</dbReference>
<organism evidence="9 10">
    <name type="scientific">Callosobruchus maculatus</name>
    <name type="common">Southern cowpea weevil</name>
    <name type="synonym">Pulse bruchid</name>
    <dbReference type="NCBI Taxonomy" id="64391"/>
    <lineage>
        <taxon>Eukaryota</taxon>
        <taxon>Metazoa</taxon>
        <taxon>Ecdysozoa</taxon>
        <taxon>Arthropoda</taxon>
        <taxon>Hexapoda</taxon>
        <taxon>Insecta</taxon>
        <taxon>Pterygota</taxon>
        <taxon>Neoptera</taxon>
        <taxon>Endopterygota</taxon>
        <taxon>Coleoptera</taxon>
        <taxon>Polyphaga</taxon>
        <taxon>Cucujiformia</taxon>
        <taxon>Chrysomeloidea</taxon>
        <taxon>Chrysomelidae</taxon>
        <taxon>Bruchinae</taxon>
        <taxon>Bruchini</taxon>
        <taxon>Callosobruchus</taxon>
    </lineage>
</organism>
<dbReference type="Pfam" id="PF21788">
    <property type="entry name" value="TNP-like_GBD"/>
    <property type="match status" value="1"/>
</dbReference>
<feature type="non-terminal residue" evidence="9">
    <location>
        <position position="1"/>
    </location>
</feature>
<keyword evidence="4 5" id="KW-0238">DNA-binding</keyword>
<reference evidence="9 10" key="1">
    <citation type="submission" date="2019-01" db="EMBL/GenBank/DDBJ databases">
        <authorList>
            <person name="Sayadi A."/>
        </authorList>
    </citation>
    <scope>NUCLEOTIDE SEQUENCE [LARGE SCALE GENOMIC DNA]</scope>
</reference>
<feature type="compositionally biased region" description="Basic and acidic residues" evidence="7">
    <location>
        <begin position="186"/>
        <end position="195"/>
    </location>
</feature>
<dbReference type="Proteomes" id="UP000410492">
    <property type="component" value="Unassembled WGS sequence"/>
</dbReference>
<accession>A0A653DAC2</accession>
<evidence type="ECO:0000256" key="2">
    <source>
        <dbReference type="ARBA" id="ARBA00022771"/>
    </source>
</evidence>
<sequence>KIWLDSLGITVSSTSIPKLKEICSDHFGNDAFETKFGKKCLKKDALPTLCKQNPEVVYPLKESNSDDACLQETMNNEPVAKRLKMSVLKEADDELDKENLSTFQSDNLNVASSTSDSATVTASPTSSTSTASVCEDMTVAKDSSVSERLQSQLASSPSNLATINVSPGSTTATASEGPEAAPEITELEKASHDSETSTTGTASETEEIIVKMAEETLEGDISDIGGRSSFRGKLALLDPRGTKQAKFKVKTQKNKIKSLQQSVRRLRKKANDLQSVIDVLKKKALITENAETAMKASLSGPAGEVFNRLLKGPGKQKYTPALRSFALTLHFYSPKAYSFVRKFFNSSLPHPVTISKWYRTIDGSPGWNEVALKTLKIKVQESPEKKILCNLVFDEMSIRKQIEWDGRKFHGYVDLGTNINSDLLLEAKEVLCFMLVCINGSWKIPVGYFLLDGLGATAKAALLTNCLTFLHESGVVVTSITFDGTPTNFSMVSLLGAQFSDPATIKPFFYHPITAAKVYIFLDACHMVKLVRNCFGSLQNFEDADNKQVSWSYINALVNLQYEEQLHLATKIKMRHLQWAKEKMKVRLARQTLSKSVSDALYYLAVDLKHHTFIHAEPTANFVKLFNDLFDIFNSKNRLAKYRYKRPLSQYNKVETFLYLEKIRSYILNLKVGGELVTKCPRKTGFLGFLISIESLKGIYHEYVEENQYLKYILTYKLSQDHIELFFGAIRSRGGHNNNPSAKQFEAAFKKLIVRSQIRAGDTGNVLNLDATSILFCSSVSITKNDSGDDLENTSESLEYENKIKEDMMSSEYLSTPSWDLTDYTKDVVGYISGFVVKQVKKLIACSKCVSLIETDHSLSVLQVRKEYSQLTKASSIVIEICKAGERYFRFLHKTINIFNKKLCNVLTLLITNTICNLPVEVYDGFGDHLYDEDPLTGHATTLFKLLLKKYFTLRIHYECMKKLDANTMRVRSSLTKTILFKNQ</sequence>
<dbReference type="InterPro" id="IPR048367">
    <property type="entry name" value="TNP-like_RNaseH_C"/>
</dbReference>
<evidence type="ECO:0000313" key="10">
    <source>
        <dbReference type="Proteomes" id="UP000410492"/>
    </source>
</evidence>
<feature type="compositionally biased region" description="Low complexity" evidence="7">
    <location>
        <begin position="110"/>
        <end position="131"/>
    </location>
</feature>
<dbReference type="EMBL" id="CAACVG010010732">
    <property type="protein sequence ID" value="VEN56481.1"/>
    <property type="molecule type" value="Genomic_DNA"/>
</dbReference>
<dbReference type="InterPro" id="IPR006612">
    <property type="entry name" value="THAP_Znf"/>
</dbReference>
<evidence type="ECO:0000256" key="4">
    <source>
        <dbReference type="ARBA" id="ARBA00023125"/>
    </source>
</evidence>
<keyword evidence="10" id="KW-1185">Reference proteome</keyword>
<dbReference type="GO" id="GO:0008270">
    <property type="term" value="F:zinc ion binding"/>
    <property type="evidence" value="ECO:0007669"/>
    <property type="project" value="UniProtKB-KW"/>
</dbReference>
<dbReference type="InterPro" id="IPR048365">
    <property type="entry name" value="TNP-like_RNaseH_N"/>
</dbReference>
<dbReference type="GO" id="GO:0003677">
    <property type="term" value="F:DNA binding"/>
    <property type="evidence" value="ECO:0007669"/>
    <property type="project" value="UniProtKB-UniRule"/>
</dbReference>
<feature type="compositionally biased region" description="Polar residues" evidence="7">
    <location>
        <begin position="143"/>
        <end position="174"/>
    </location>
</feature>
<keyword evidence="6" id="KW-0175">Coiled coil</keyword>
<proteinExistence type="predicted"/>
<keyword evidence="1" id="KW-0479">Metal-binding</keyword>
<dbReference type="InterPro" id="IPR048366">
    <property type="entry name" value="TNP-like_GBD"/>
</dbReference>
<evidence type="ECO:0000256" key="1">
    <source>
        <dbReference type="ARBA" id="ARBA00022723"/>
    </source>
</evidence>
<name>A0A653DAC2_CALMS</name>
<protein>
    <recommendedName>
        <fullName evidence="8">THAP-type domain-containing protein</fullName>
    </recommendedName>
</protein>
<evidence type="ECO:0000313" key="9">
    <source>
        <dbReference type="EMBL" id="VEN56481.1"/>
    </source>
</evidence>
<dbReference type="PANTHER" id="PTHR47577:SF2">
    <property type="entry name" value="THAP DOMAIN CONTAINING 9"/>
    <property type="match status" value="1"/>
</dbReference>
<evidence type="ECO:0000256" key="3">
    <source>
        <dbReference type="ARBA" id="ARBA00022833"/>
    </source>
</evidence>
<dbReference type="Pfam" id="PF12017">
    <property type="entry name" value="Tnp_P_element"/>
    <property type="match status" value="1"/>
</dbReference>
<dbReference type="Pfam" id="PF21787">
    <property type="entry name" value="TNP-like_RNaseH_N"/>
    <property type="match status" value="1"/>
</dbReference>
<dbReference type="AlphaFoldDB" id="A0A653DAC2"/>
<dbReference type="InterPro" id="IPR021896">
    <property type="entry name" value="THAP9-like_HTH"/>
</dbReference>
<feature type="region of interest" description="Disordered" evidence="7">
    <location>
        <begin position="143"/>
        <end position="206"/>
    </location>
</feature>
<evidence type="ECO:0000256" key="6">
    <source>
        <dbReference type="SAM" id="Coils"/>
    </source>
</evidence>
<dbReference type="PANTHER" id="PTHR47577">
    <property type="entry name" value="THAP DOMAIN-CONTAINING PROTEIN 6"/>
    <property type="match status" value="1"/>
</dbReference>
<evidence type="ECO:0000256" key="7">
    <source>
        <dbReference type="SAM" id="MobiDB-lite"/>
    </source>
</evidence>
<evidence type="ECO:0000256" key="5">
    <source>
        <dbReference type="PROSITE-ProRule" id="PRU00309"/>
    </source>
</evidence>
<keyword evidence="2 5" id="KW-0863">Zinc-finger</keyword>